<dbReference type="Proteomes" id="UP000175994">
    <property type="component" value="Unassembled WGS sequence"/>
</dbReference>
<dbReference type="RefSeq" id="WP_070183905.1">
    <property type="nucleotide sequence ID" value="NZ_LXLI01000023.1"/>
</dbReference>
<protein>
    <submittedName>
        <fullName evidence="1">Uncharacterized protein</fullName>
    </submittedName>
</protein>
<accession>A0A9X5RNR0</accession>
<sequence length="129" mass="15268">MKQEVQRLVDKALMYFPKSFVESYNELIFEPKNKMYFHLEDVENELNFKCKLFTWLSRPISKGLSAYWSTKILKTFNWLLGTSFTKEKMRLIYTYLGNGTNKSLCVELVKSDYELLLVVPENKRADSKS</sequence>
<dbReference type="EMBL" id="LXLI01000023">
    <property type="protein sequence ID" value="OFC92513.1"/>
    <property type="molecule type" value="Genomic_DNA"/>
</dbReference>
<name>A0A9X5RNR0_BACTU</name>
<proteinExistence type="predicted"/>
<evidence type="ECO:0000313" key="2">
    <source>
        <dbReference type="Proteomes" id="UP000175994"/>
    </source>
</evidence>
<dbReference type="AlphaFoldDB" id="A0A9X5RNR0"/>
<evidence type="ECO:0000313" key="1">
    <source>
        <dbReference type="EMBL" id="OFC92513.1"/>
    </source>
</evidence>
<organism evidence="1 2">
    <name type="scientific">Bacillus thuringiensis</name>
    <dbReference type="NCBI Taxonomy" id="1428"/>
    <lineage>
        <taxon>Bacteria</taxon>
        <taxon>Bacillati</taxon>
        <taxon>Bacillota</taxon>
        <taxon>Bacilli</taxon>
        <taxon>Bacillales</taxon>
        <taxon>Bacillaceae</taxon>
        <taxon>Bacillus</taxon>
        <taxon>Bacillus cereus group</taxon>
    </lineage>
</organism>
<reference evidence="1 2" key="1">
    <citation type="submission" date="2016-04" db="EMBL/GenBank/DDBJ databases">
        <title>Bacillus thuringiensis and Bacillus weihenstephanensis as novel biocontrol agents of wilt causing Verticillium species.</title>
        <authorList>
            <person name="Hollensteiner J."/>
            <person name="Wemheuer F."/>
            <person name="Harting R."/>
            <person name="Kolarzyk A."/>
            <person name="Diaz-Valerio S."/>
            <person name="Poehlein A."/>
            <person name="Brzuszkiewicz E."/>
            <person name="Nesemann K."/>
            <person name="Braus-Stromeyer S."/>
            <person name="Braus G."/>
            <person name="Daniel R."/>
            <person name="Liesegang H."/>
        </authorList>
    </citation>
    <scope>NUCLEOTIDE SEQUENCE [LARGE SCALE GENOMIC DNA]</scope>
    <source>
        <strain evidence="1 2">GOE4</strain>
    </source>
</reference>
<gene>
    <name evidence="1" type="ORF">BTGOE4_26730</name>
</gene>
<comment type="caution">
    <text evidence="1">The sequence shown here is derived from an EMBL/GenBank/DDBJ whole genome shotgun (WGS) entry which is preliminary data.</text>
</comment>